<dbReference type="InterPro" id="IPR011053">
    <property type="entry name" value="Single_hybrid_motif"/>
</dbReference>
<feature type="region of interest" description="Disordered" evidence="8">
    <location>
        <begin position="209"/>
        <end position="247"/>
    </location>
</feature>
<dbReference type="PANTHER" id="PTHR43178">
    <property type="entry name" value="DIHYDROLIPOAMIDE ACETYLTRANSFERASE COMPONENT OF PYRUVATE DEHYDROGENASE COMPLEX"/>
    <property type="match status" value="1"/>
</dbReference>
<keyword evidence="12" id="KW-1185">Reference proteome</keyword>
<dbReference type="PROSITE" id="PS51826">
    <property type="entry name" value="PSBD"/>
    <property type="match status" value="1"/>
</dbReference>
<dbReference type="PROSITE" id="PS50968">
    <property type="entry name" value="BIOTINYL_LIPOYL"/>
    <property type="match status" value="1"/>
</dbReference>
<dbReference type="InterPro" id="IPR001078">
    <property type="entry name" value="2-oxoacid_DH_actylTfrase"/>
</dbReference>
<keyword evidence="5 7" id="KW-0450">Lipoyl</keyword>
<dbReference type="InterPro" id="IPR023213">
    <property type="entry name" value="CAT-like_dom_sf"/>
</dbReference>
<evidence type="ECO:0000256" key="1">
    <source>
        <dbReference type="ARBA" id="ARBA00001938"/>
    </source>
</evidence>
<dbReference type="PANTHER" id="PTHR43178:SF5">
    <property type="entry name" value="LIPOAMIDE ACYLTRANSFERASE COMPONENT OF BRANCHED-CHAIN ALPHA-KETO ACID DEHYDROGENASE COMPLEX, MITOCHONDRIAL"/>
    <property type="match status" value="1"/>
</dbReference>
<dbReference type="SUPFAM" id="SSF47005">
    <property type="entry name" value="Peripheral subunit-binding domain of 2-oxo acid dehydrogenase complex"/>
    <property type="match status" value="1"/>
</dbReference>
<evidence type="ECO:0000259" key="9">
    <source>
        <dbReference type="PROSITE" id="PS50968"/>
    </source>
</evidence>
<dbReference type="InterPro" id="IPR004167">
    <property type="entry name" value="PSBD"/>
</dbReference>
<dbReference type="InterPro" id="IPR036625">
    <property type="entry name" value="E3-bd_dom_sf"/>
</dbReference>
<accession>A0ABV5CGU6</accession>
<feature type="compositionally biased region" description="Acidic residues" evidence="8">
    <location>
        <begin position="99"/>
        <end position="110"/>
    </location>
</feature>
<protein>
    <recommendedName>
        <fullName evidence="7">Dihydrolipoamide acetyltransferase component of pyruvate dehydrogenase complex</fullName>
        <ecNumber evidence="7">2.3.1.-</ecNumber>
    </recommendedName>
</protein>
<dbReference type="InterPro" id="IPR003016">
    <property type="entry name" value="2-oxoA_DH_lipoyl-BS"/>
</dbReference>
<dbReference type="PROSITE" id="PS00189">
    <property type="entry name" value="LIPOYL"/>
    <property type="match status" value="1"/>
</dbReference>
<dbReference type="RefSeq" id="WP_375558281.1">
    <property type="nucleotide sequence ID" value="NZ_JBBVGT010000003.1"/>
</dbReference>
<feature type="compositionally biased region" description="Polar residues" evidence="8">
    <location>
        <begin position="213"/>
        <end position="239"/>
    </location>
</feature>
<dbReference type="InterPro" id="IPR050743">
    <property type="entry name" value="2-oxoacid_DH_E2_comp"/>
</dbReference>
<evidence type="ECO:0000256" key="8">
    <source>
        <dbReference type="SAM" id="MobiDB-lite"/>
    </source>
</evidence>
<dbReference type="Gene3D" id="2.40.50.100">
    <property type="match status" value="1"/>
</dbReference>
<feature type="region of interest" description="Disordered" evidence="8">
    <location>
        <begin position="79"/>
        <end position="110"/>
    </location>
</feature>
<evidence type="ECO:0000256" key="4">
    <source>
        <dbReference type="ARBA" id="ARBA00022679"/>
    </source>
</evidence>
<evidence type="ECO:0000313" key="12">
    <source>
        <dbReference type="Proteomes" id="UP001580928"/>
    </source>
</evidence>
<dbReference type="SUPFAM" id="SSF52777">
    <property type="entry name" value="CoA-dependent acyltransferases"/>
    <property type="match status" value="1"/>
</dbReference>
<feature type="compositionally biased region" description="Acidic residues" evidence="8">
    <location>
        <begin position="79"/>
        <end position="91"/>
    </location>
</feature>
<comment type="cofactor">
    <cofactor evidence="1 7">
        <name>(R)-lipoate</name>
        <dbReference type="ChEBI" id="CHEBI:83088"/>
    </cofactor>
</comment>
<evidence type="ECO:0000256" key="5">
    <source>
        <dbReference type="ARBA" id="ARBA00022823"/>
    </source>
</evidence>
<dbReference type="Pfam" id="PF00198">
    <property type="entry name" value="2-oxoacid_dh"/>
    <property type="match status" value="1"/>
</dbReference>
<comment type="caution">
    <text evidence="11">The sequence shown here is derived from an EMBL/GenBank/DDBJ whole genome shotgun (WGS) entry which is preliminary data.</text>
</comment>
<evidence type="ECO:0000259" key="10">
    <source>
        <dbReference type="PROSITE" id="PS51826"/>
    </source>
</evidence>
<dbReference type="Proteomes" id="UP001580928">
    <property type="component" value="Unassembled WGS sequence"/>
</dbReference>
<evidence type="ECO:0000313" key="11">
    <source>
        <dbReference type="EMBL" id="MFB5946752.1"/>
    </source>
</evidence>
<dbReference type="SUPFAM" id="SSF51230">
    <property type="entry name" value="Single hybrid motif"/>
    <property type="match status" value="1"/>
</dbReference>
<feature type="domain" description="Peripheral subunit-binding (PSBD)" evidence="10">
    <location>
        <begin position="164"/>
        <end position="204"/>
    </location>
</feature>
<reference evidence="11 12" key="1">
    <citation type="submission" date="2024-04" db="EMBL/GenBank/DDBJ databases">
        <title>Albibacterium profundi sp. nov., isolated from sediment of the Challenger Deep of Mariana Trench.</title>
        <authorList>
            <person name="Wang Y."/>
        </authorList>
    </citation>
    <scope>NUCLEOTIDE SEQUENCE [LARGE SCALE GENOMIC DNA]</scope>
    <source>
        <strain evidence="11 12">RHL897</strain>
    </source>
</reference>
<dbReference type="Pfam" id="PF00364">
    <property type="entry name" value="Biotin_lipoyl"/>
    <property type="match status" value="1"/>
</dbReference>
<comment type="similarity">
    <text evidence="2 7">Belongs to the 2-oxoacid dehydrogenase family.</text>
</comment>
<evidence type="ECO:0000256" key="3">
    <source>
        <dbReference type="ARBA" id="ARBA00011484"/>
    </source>
</evidence>
<dbReference type="Gene3D" id="3.30.559.10">
    <property type="entry name" value="Chloramphenicol acetyltransferase-like domain"/>
    <property type="match status" value="1"/>
</dbReference>
<organism evidence="11 12">
    <name type="scientific">Albibacterium profundi</name>
    <dbReference type="NCBI Taxonomy" id="3134906"/>
    <lineage>
        <taxon>Bacteria</taxon>
        <taxon>Pseudomonadati</taxon>
        <taxon>Bacteroidota</taxon>
        <taxon>Sphingobacteriia</taxon>
        <taxon>Sphingobacteriales</taxon>
        <taxon>Sphingobacteriaceae</taxon>
        <taxon>Albibacterium</taxon>
    </lineage>
</organism>
<proteinExistence type="inferred from homology"/>
<dbReference type="EC" id="2.3.1.-" evidence="7"/>
<dbReference type="InterPro" id="IPR000089">
    <property type="entry name" value="Biotin_lipoyl"/>
</dbReference>
<comment type="subunit">
    <text evidence="3">Forms a 24-polypeptide structural core with octahedral symmetry.</text>
</comment>
<sequence>MAKYNLILPRMGESVSEATIVKWLKQPGDLIEEDESIVDIATDKVDSDVPSPVEGKLIEQLFAEDSVAQVGDVIAVLEIEGEDDENEAADVADDRVETDADDVSTGDNDNESIEIEDADVEDAEVEVGGIDMEVTNPDPHAGEDETIAIPGLDLLNESSKSGRFYSPLVKSIATEEGIEADELDKIAGSGLEGRVTKRDILEYIENKKRGRVSSASSQAESTQGSTGETARQQIGTSKQAGPVAPIVNDSGDEIIEMDRMRKLIAQHMVDSVQTSPHVCSFVEVDVTNLVNWRNKIKGDFEKKEGVKITYTPIFIEAVAKAIRDYPMINISVSGTQIIKKANINVGMAAALPSGNLIVPVIRNADQFNLVGLTKAVNDLADRARTNKLKPDETQGGTFTVTNVGSFGSMMGTPIINQPQVAILAIGSINKKPAVLETEHGDVIAIRQKMMMSLSYDHRVVDGALGGMFLKRIGEYLEAWDVDRKL</sequence>
<dbReference type="EMBL" id="JBBVGT010000003">
    <property type="protein sequence ID" value="MFB5946752.1"/>
    <property type="molecule type" value="Genomic_DNA"/>
</dbReference>
<evidence type="ECO:0000256" key="6">
    <source>
        <dbReference type="ARBA" id="ARBA00023315"/>
    </source>
</evidence>
<gene>
    <name evidence="11" type="ORF">WKR92_13040</name>
</gene>
<keyword evidence="6 7" id="KW-0012">Acyltransferase</keyword>
<name>A0ABV5CGU6_9SPHI</name>
<dbReference type="Pfam" id="PF02817">
    <property type="entry name" value="E3_binding"/>
    <property type="match status" value="1"/>
</dbReference>
<evidence type="ECO:0000256" key="7">
    <source>
        <dbReference type="RuleBase" id="RU003423"/>
    </source>
</evidence>
<keyword evidence="4 7" id="KW-0808">Transferase</keyword>
<evidence type="ECO:0000256" key="2">
    <source>
        <dbReference type="ARBA" id="ARBA00007317"/>
    </source>
</evidence>
<dbReference type="CDD" id="cd06849">
    <property type="entry name" value="lipoyl_domain"/>
    <property type="match status" value="1"/>
</dbReference>
<dbReference type="Gene3D" id="4.10.320.10">
    <property type="entry name" value="E3-binding domain"/>
    <property type="match status" value="1"/>
</dbReference>
<feature type="domain" description="Lipoyl-binding" evidence="9">
    <location>
        <begin position="3"/>
        <end position="78"/>
    </location>
</feature>
<dbReference type="GO" id="GO:0016746">
    <property type="term" value="F:acyltransferase activity"/>
    <property type="evidence" value="ECO:0007669"/>
    <property type="project" value="UniProtKB-KW"/>
</dbReference>